<dbReference type="InterPro" id="IPR027417">
    <property type="entry name" value="P-loop_NTPase"/>
</dbReference>
<dbReference type="EMBL" id="RBXL01000001">
    <property type="protein sequence ID" value="RKT44491.1"/>
    <property type="molecule type" value="Genomic_DNA"/>
</dbReference>
<evidence type="ECO:0000259" key="5">
    <source>
        <dbReference type="PROSITE" id="PS50893"/>
    </source>
</evidence>
<evidence type="ECO:0000256" key="2">
    <source>
        <dbReference type="ARBA" id="ARBA00022448"/>
    </source>
</evidence>
<dbReference type="AlphaFoldDB" id="A0A495V514"/>
<keyword evidence="7" id="KW-1185">Reference proteome</keyword>
<reference evidence="6 7" key="1">
    <citation type="submission" date="2018-10" db="EMBL/GenBank/DDBJ databases">
        <title>Genomic Encyclopedia of Archaeal and Bacterial Type Strains, Phase II (KMG-II): from individual species to whole genera.</title>
        <authorList>
            <person name="Goeker M."/>
        </authorList>
    </citation>
    <scope>NUCLEOTIDE SEQUENCE [LARGE SCALE GENOMIC DNA]</scope>
    <source>
        <strain evidence="6 7">DSM 235</strain>
    </source>
</reference>
<sequence>MASVILKNVSVSFPVYSSATRSIKNRLMQSATGGQIRSESGSDRISVVQALQDINLKLESGDRIGLVGHNGAGKTTLLRVLAGIYEPNEGCVDVKGSTVPLFDISLGMDPESTGYENILLRGLYLGLKRSQIRSRMDEIADFTELGDFLNLPIRTYSAGMQMRLAFAVSTSVAPDILLIDEGIGAGDAAFLEKASERLKLFTEQVSIIVLSSHSEDLIRRMCNKALLMEHGRVIGAGTTENVLMQYRELRGEAAAQSTLAHTIMTLAEKHEEKDVAEAQSSLGTDAEVPSDLREWAHQTACLLRAGRWEAVDLDRLVREVESIADQSHEVIESQLSYLSLQVLTWHLRESERSELRRDLIGQVRRQIALMIEADPTLVEASESYLGPAYRRARAGAARHLKIEPSQIPEECSISLETLLDDSWFPGVTSKVSAVQQISKTT</sequence>
<dbReference type="GO" id="GO:0005524">
    <property type="term" value="F:ATP binding"/>
    <property type="evidence" value="ECO:0007669"/>
    <property type="project" value="UniProtKB-KW"/>
</dbReference>
<evidence type="ECO:0000256" key="3">
    <source>
        <dbReference type="ARBA" id="ARBA00022741"/>
    </source>
</evidence>
<keyword evidence="3" id="KW-0547">Nucleotide-binding</keyword>
<accession>A0A495V514</accession>
<organism evidence="6 7">
    <name type="scientific">Thiocapsa rosea</name>
    <dbReference type="NCBI Taxonomy" id="69360"/>
    <lineage>
        <taxon>Bacteria</taxon>
        <taxon>Pseudomonadati</taxon>
        <taxon>Pseudomonadota</taxon>
        <taxon>Gammaproteobacteria</taxon>
        <taxon>Chromatiales</taxon>
        <taxon>Chromatiaceae</taxon>
        <taxon>Thiocapsa</taxon>
    </lineage>
</organism>
<dbReference type="Pfam" id="PF01724">
    <property type="entry name" value="DUF29"/>
    <property type="match status" value="1"/>
</dbReference>
<gene>
    <name evidence="6" type="ORF">BDD21_1876</name>
</gene>
<dbReference type="Gene3D" id="3.40.50.300">
    <property type="entry name" value="P-loop containing nucleotide triphosphate hydrolases"/>
    <property type="match status" value="1"/>
</dbReference>
<dbReference type="Pfam" id="PF00005">
    <property type="entry name" value="ABC_tran"/>
    <property type="match status" value="1"/>
</dbReference>
<dbReference type="PROSITE" id="PS50893">
    <property type="entry name" value="ABC_TRANSPORTER_2"/>
    <property type="match status" value="1"/>
</dbReference>
<dbReference type="SUPFAM" id="SSF52540">
    <property type="entry name" value="P-loop containing nucleoside triphosphate hydrolases"/>
    <property type="match status" value="1"/>
</dbReference>
<dbReference type="Proteomes" id="UP000274556">
    <property type="component" value="Unassembled WGS sequence"/>
</dbReference>
<dbReference type="GO" id="GO:0140359">
    <property type="term" value="F:ABC-type transporter activity"/>
    <property type="evidence" value="ECO:0007669"/>
    <property type="project" value="InterPro"/>
</dbReference>
<dbReference type="InterPro" id="IPR050683">
    <property type="entry name" value="Bact_Polysacc_Export_ATP-bd"/>
</dbReference>
<dbReference type="InterPro" id="IPR017871">
    <property type="entry name" value="ABC_transporter-like_CS"/>
</dbReference>
<dbReference type="InterPro" id="IPR015860">
    <property type="entry name" value="ABC_transpr_TagH-like"/>
</dbReference>
<dbReference type="PROSITE" id="PS00211">
    <property type="entry name" value="ABC_TRANSPORTER_1"/>
    <property type="match status" value="1"/>
</dbReference>
<evidence type="ECO:0000313" key="7">
    <source>
        <dbReference type="Proteomes" id="UP000274556"/>
    </source>
</evidence>
<dbReference type="GO" id="GO:0016020">
    <property type="term" value="C:membrane"/>
    <property type="evidence" value="ECO:0007669"/>
    <property type="project" value="InterPro"/>
</dbReference>
<dbReference type="SMART" id="SM00382">
    <property type="entry name" value="AAA"/>
    <property type="match status" value="1"/>
</dbReference>
<comment type="caution">
    <text evidence="6">The sequence shown here is derived from an EMBL/GenBank/DDBJ whole genome shotgun (WGS) entry which is preliminary data.</text>
</comment>
<dbReference type="Gene3D" id="1.20.1220.20">
    <property type="entry name" value="Uncharcterised protein PF01724"/>
    <property type="match status" value="1"/>
</dbReference>
<keyword evidence="4" id="KW-0067">ATP-binding</keyword>
<dbReference type="CDD" id="cd03220">
    <property type="entry name" value="ABC_KpsT_Wzt"/>
    <property type="match status" value="1"/>
</dbReference>
<dbReference type="InterPro" id="IPR003439">
    <property type="entry name" value="ABC_transporter-like_ATP-bd"/>
</dbReference>
<name>A0A495V514_9GAMM</name>
<evidence type="ECO:0000256" key="4">
    <source>
        <dbReference type="ARBA" id="ARBA00022840"/>
    </source>
</evidence>
<proteinExistence type="inferred from homology"/>
<evidence type="ECO:0000256" key="1">
    <source>
        <dbReference type="ARBA" id="ARBA00005417"/>
    </source>
</evidence>
<dbReference type="PANTHER" id="PTHR46743:SF2">
    <property type="entry name" value="TEICHOIC ACIDS EXPORT ATP-BINDING PROTEIN TAGH"/>
    <property type="match status" value="1"/>
</dbReference>
<dbReference type="GO" id="GO:0016887">
    <property type="term" value="F:ATP hydrolysis activity"/>
    <property type="evidence" value="ECO:0007669"/>
    <property type="project" value="InterPro"/>
</dbReference>
<dbReference type="PANTHER" id="PTHR46743">
    <property type="entry name" value="TEICHOIC ACIDS EXPORT ATP-BINDING PROTEIN TAGH"/>
    <property type="match status" value="1"/>
</dbReference>
<protein>
    <submittedName>
        <fullName evidence="6">ABC-type polysaccharide/polyol phosphate transport system ATPase subunit</fullName>
    </submittedName>
</protein>
<comment type="similarity">
    <text evidence="1">Belongs to the ABC transporter superfamily.</text>
</comment>
<dbReference type="InterPro" id="IPR003593">
    <property type="entry name" value="AAA+_ATPase"/>
</dbReference>
<feature type="domain" description="ABC transporter" evidence="5">
    <location>
        <begin position="36"/>
        <end position="255"/>
    </location>
</feature>
<keyword evidence="2" id="KW-0813">Transport</keyword>
<evidence type="ECO:0000313" key="6">
    <source>
        <dbReference type="EMBL" id="RKT44491.1"/>
    </source>
</evidence>
<dbReference type="RefSeq" id="WP_170164721.1">
    <property type="nucleotide sequence ID" value="NZ_RBXL01000001.1"/>
</dbReference>